<sequence>MRNYIRHPTSIPIHVSAGTQDGADVIVNNLSAGGLSFVTHLPIKVGSVVDLMIPCVNPDYQGEGVIVWRRSQQPEGFEVGVRFASDDEYFRVRMVEQVCQIEEYRQQLAEVGRRLTAEEAAHEWITRFAADFGET</sequence>
<dbReference type="Gene3D" id="2.40.10.220">
    <property type="entry name" value="predicted glycosyltransferase like domains"/>
    <property type="match status" value="1"/>
</dbReference>
<dbReference type="Pfam" id="PF07238">
    <property type="entry name" value="PilZ"/>
    <property type="match status" value="1"/>
</dbReference>
<evidence type="ECO:0000313" key="3">
    <source>
        <dbReference type="Proteomes" id="UP000619761"/>
    </source>
</evidence>
<evidence type="ECO:0000259" key="1">
    <source>
        <dbReference type="Pfam" id="PF07238"/>
    </source>
</evidence>
<gene>
    <name evidence="2" type="ORF">GCM10011613_21810</name>
</gene>
<dbReference type="SUPFAM" id="SSF141371">
    <property type="entry name" value="PilZ domain-like"/>
    <property type="match status" value="1"/>
</dbReference>
<name>A0ABQ3B401_9GAMM</name>
<dbReference type="RefSeq" id="WP_189418553.1">
    <property type="nucleotide sequence ID" value="NZ_BMYZ01000002.1"/>
</dbReference>
<dbReference type="Proteomes" id="UP000619761">
    <property type="component" value="Unassembled WGS sequence"/>
</dbReference>
<proteinExistence type="predicted"/>
<feature type="domain" description="PilZ" evidence="1">
    <location>
        <begin position="2"/>
        <end position="88"/>
    </location>
</feature>
<reference evidence="3" key="1">
    <citation type="journal article" date="2019" name="Int. J. Syst. Evol. Microbiol.">
        <title>The Global Catalogue of Microorganisms (GCM) 10K type strain sequencing project: providing services to taxonomists for standard genome sequencing and annotation.</title>
        <authorList>
            <consortium name="The Broad Institute Genomics Platform"/>
            <consortium name="The Broad Institute Genome Sequencing Center for Infectious Disease"/>
            <person name="Wu L."/>
            <person name="Ma J."/>
        </authorList>
    </citation>
    <scope>NUCLEOTIDE SEQUENCE [LARGE SCALE GENOMIC DNA]</scope>
    <source>
        <strain evidence="3">KCTC 32239</strain>
    </source>
</reference>
<protein>
    <recommendedName>
        <fullName evidence="1">PilZ domain-containing protein</fullName>
    </recommendedName>
</protein>
<dbReference type="InterPro" id="IPR009875">
    <property type="entry name" value="PilZ_domain"/>
</dbReference>
<organism evidence="2 3">
    <name type="scientific">Cellvibrio zantedeschiae</name>
    <dbReference type="NCBI Taxonomy" id="1237077"/>
    <lineage>
        <taxon>Bacteria</taxon>
        <taxon>Pseudomonadati</taxon>
        <taxon>Pseudomonadota</taxon>
        <taxon>Gammaproteobacteria</taxon>
        <taxon>Cellvibrionales</taxon>
        <taxon>Cellvibrionaceae</taxon>
        <taxon>Cellvibrio</taxon>
    </lineage>
</organism>
<dbReference type="EMBL" id="BMYZ01000002">
    <property type="protein sequence ID" value="GGY76935.1"/>
    <property type="molecule type" value="Genomic_DNA"/>
</dbReference>
<evidence type="ECO:0000313" key="2">
    <source>
        <dbReference type="EMBL" id="GGY76935.1"/>
    </source>
</evidence>
<accession>A0ABQ3B401</accession>
<keyword evidence="3" id="KW-1185">Reference proteome</keyword>
<comment type="caution">
    <text evidence="2">The sequence shown here is derived from an EMBL/GenBank/DDBJ whole genome shotgun (WGS) entry which is preliminary data.</text>
</comment>